<feature type="region of interest" description="Disordered" evidence="1">
    <location>
        <begin position="102"/>
        <end position="228"/>
    </location>
</feature>
<organism evidence="2 3">
    <name type="scientific">Discina gigas</name>
    <dbReference type="NCBI Taxonomy" id="1032678"/>
    <lineage>
        <taxon>Eukaryota</taxon>
        <taxon>Fungi</taxon>
        <taxon>Dikarya</taxon>
        <taxon>Ascomycota</taxon>
        <taxon>Pezizomycotina</taxon>
        <taxon>Pezizomycetes</taxon>
        <taxon>Pezizales</taxon>
        <taxon>Discinaceae</taxon>
        <taxon>Discina</taxon>
    </lineage>
</organism>
<dbReference type="EMBL" id="JBBBZM010000470">
    <property type="protein sequence ID" value="KAL0630619.1"/>
    <property type="molecule type" value="Genomic_DNA"/>
</dbReference>
<feature type="compositionally biased region" description="Low complexity" evidence="1">
    <location>
        <begin position="312"/>
        <end position="325"/>
    </location>
</feature>
<feature type="compositionally biased region" description="Pro residues" evidence="1">
    <location>
        <begin position="294"/>
        <end position="304"/>
    </location>
</feature>
<evidence type="ECO:0000256" key="1">
    <source>
        <dbReference type="SAM" id="MobiDB-lite"/>
    </source>
</evidence>
<protein>
    <submittedName>
        <fullName evidence="2">Uncharacterized protein</fullName>
    </submittedName>
</protein>
<evidence type="ECO:0000313" key="2">
    <source>
        <dbReference type="EMBL" id="KAL0630619.1"/>
    </source>
</evidence>
<dbReference type="Proteomes" id="UP001447188">
    <property type="component" value="Unassembled WGS sequence"/>
</dbReference>
<gene>
    <name evidence="2" type="ORF">Q9L58_010534</name>
</gene>
<evidence type="ECO:0000313" key="3">
    <source>
        <dbReference type="Proteomes" id="UP001447188"/>
    </source>
</evidence>
<feature type="compositionally biased region" description="Pro residues" evidence="1">
    <location>
        <begin position="193"/>
        <end position="209"/>
    </location>
</feature>
<feature type="region of interest" description="Disordered" evidence="1">
    <location>
        <begin position="283"/>
        <end position="325"/>
    </location>
</feature>
<feature type="compositionally biased region" description="Pro residues" evidence="1">
    <location>
        <begin position="109"/>
        <end position="122"/>
    </location>
</feature>
<sequence length="477" mass="52297">MDAAIKDRALLAWLKIAATHSLPPTDFGSLQIAHAAAHTESKEEQPTWAWAEYQVIHDNHASTTKAPRSFRKLPSIFESAQWRNARKLKTIERSLFPVSGPLGELLNPTPTPAPNPTMPDPSPLEQLAEDIPIGSPETNEEMKEGEDDTPVWPTAQRLTRPDEVDEHDTPPTSSELPPVPAETAIELTAGPSDPTPAPPPTPTPTPNPSPNNSSGDFRADTDYLPGCEGETPTQVQYLAWLIRDTFTPLTIRLEQADAAIAALHTVVEKQTRAINTLTTALQDLRKEAKKPTTTPTPTPAPTNPPKGKSKADTTTNNPPTTTKVKTKAPFFTPEYTRLNRQVVVETNGQIPELISNDDILETNPATSADEGAKYHVEITFAMEKLHIQATNVYANSRWSKFVIHGVPAHIGTRNTPELSSRIAEEIFQATNFSMAQPPRWLTSPATLQNRGSGTIIVSFPGKVENLAMKFISLFNRR</sequence>
<accession>A0ABR3G3W9</accession>
<name>A0ABR3G3W9_9PEZI</name>
<reference evidence="2 3" key="1">
    <citation type="submission" date="2024-02" db="EMBL/GenBank/DDBJ databases">
        <title>Discinaceae phylogenomics.</title>
        <authorList>
            <person name="Dirks A.C."/>
            <person name="James T.Y."/>
        </authorList>
    </citation>
    <scope>NUCLEOTIDE SEQUENCE [LARGE SCALE GENOMIC DNA]</scope>
    <source>
        <strain evidence="2 3">ACD0624</strain>
    </source>
</reference>
<proteinExistence type="predicted"/>
<keyword evidence="3" id="KW-1185">Reference proteome</keyword>
<comment type="caution">
    <text evidence="2">The sequence shown here is derived from an EMBL/GenBank/DDBJ whole genome shotgun (WGS) entry which is preliminary data.</text>
</comment>